<comment type="caution">
    <text evidence="1">The sequence shown here is derived from an EMBL/GenBank/DDBJ whole genome shotgun (WGS) entry which is preliminary data.</text>
</comment>
<evidence type="ECO:0000313" key="1">
    <source>
        <dbReference type="EMBL" id="KPL53351.1"/>
    </source>
</evidence>
<protein>
    <recommendedName>
        <fullName evidence="3">Sarcosine oxidase subunit gamma</fullName>
    </recommendedName>
</protein>
<dbReference type="Gene3D" id="3.30.1360.120">
    <property type="entry name" value="Probable tRNA modification gtpase trme, domain 1"/>
    <property type="match status" value="1"/>
</dbReference>
<dbReference type="RefSeq" id="WP_054359516.1">
    <property type="nucleotide sequence ID" value="NZ_LJYW01000001.1"/>
</dbReference>
<dbReference type="Proteomes" id="UP000048984">
    <property type="component" value="Unassembled WGS sequence"/>
</dbReference>
<accession>A0A0P6VL02</accession>
<dbReference type="SUPFAM" id="SSF103025">
    <property type="entry name" value="Folate-binding domain"/>
    <property type="match status" value="1"/>
</dbReference>
<keyword evidence="2" id="KW-1185">Reference proteome</keyword>
<dbReference type="Pfam" id="PF04268">
    <property type="entry name" value="SoxG"/>
    <property type="match status" value="1"/>
</dbReference>
<proteinExistence type="predicted"/>
<dbReference type="InterPro" id="IPR007375">
    <property type="entry name" value="SoxG"/>
</dbReference>
<dbReference type="EMBL" id="LJYW01000001">
    <property type="protein sequence ID" value="KPL53351.1"/>
    <property type="molecule type" value="Genomic_DNA"/>
</dbReference>
<dbReference type="AlphaFoldDB" id="A0A0P6VL02"/>
<evidence type="ECO:0000313" key="2">
    <source>
        <dbReference type="Proteomes" id="UP000048984"/>
    </source>
</evidence>
<sequence>MLDPCCITRHPPAPLVEVIGSDRAWAGRLADAVGALAGGATVLALSPDRRVVRFAGKASWREAGGEAAIAEAGGRSVEVGHAWQPFAIEGAGARALLERGIELDLDPRHFAVGHAAATLCARVPVLLFADGAEAYTLFVATSYADWLAGWLETAAKAVRSSAPSQSTECLEHGS</sequence>
<reference evidence="1 2" key="1">
    <citation type="submission" date="2015-09" db="EMBL/GenBank/DDBJ databases">
        <authorList>
            <person name="Jackson K.R."/>
            <person name="Lunt B.L."/>
            <person name="Fisher J.N.B."/>
            <person name="Gardner A.V."/>
            <person name="Bailey M.E."/>
            <person name="Deus L.M."/>
            <person name="Earl A.S."/>
            <person name="Gibby P.D."/>
            <person name="Hartmann K.A."/>
            <person name="Liu J.E."/>
            <person name="Manci A.M."/>
            <person name="Nielsen D.A."/>
            <person name="Solomon M.B."/>
            <person name="Breakwell D.P."/>
            <person name="Burnett S.H."/>
            <person name="Grose J.H."/>
        </authorList>
    </citation>
    <scope>NUCLEOTIDE SEQUENCE [LARGE SCALE GENOMIC DNA]</scope>
    <source>
        <strain evidence="1 2">16</strain>
    </source>
</reference>
<name>A0A0P6VL02_9HYPH</name>
<evidence type="ECO:0008006" key="3">
    <source>
        <dbReference type="Google" id="ProtNLM"/>
    </source>
</evidence>
<dbReference type="STRING" id="665126.ABB55_14940"/>
<gene>
    <name evidence="1" type="ORF">ABB55_14940</name>
</gene>
<reference evidence="1 2" key="2">
    <citation type="submission" date="2015-10" db="EMBL/GenBank/DDBJ databases">
        <title>Draft Genome Sequence of Prosthecomicrobium hirschii ATCC 27832.</title>
        <authorList>
            <person name="Daniel J."/>
            <person name="Givan S.A."/>
            <person name="Brun Y.V."/>
            <person name="Brown P.J."/>
        </authorList>
    </citation>
    <scope>NUCLEOTIDE SEQUENCE [LARGE SCALE GENOMIC DNA]</scope>
    <source>
        <strain evidence="1 2">16</strain>
    </source>
</reference>
<organism evidence="1 2">
    <name type="scientific">Prosthecodimorpha hirschii</name>
    <dbReference type="NCBI Taxonomy" id="665126"/>
    <lineage>
        <taxon>Bacteria</taxon>
        <taxon>Pseudomonadati</taxon>
        <taxon>Pseudomonadota</taxon>
        <taxon>Alphaproteobacteria</taxon>
        <taxon>Hyphomicrobiales</taxon>
        <taxon>Ancalomicrobiaceae</taxon>
        <taxon>Prosthecodimorpha</taxon>
    </lineage>
</organism>
<dbReference type="InterPro" id="IPR027266">
    <property type="entry name" value="TrmE/GcvT-like"/>
</dbReference>